<proteinExistence type="predicted"/>
<feature type="compositionally biased region" description="Polar residues" evidence="1">
    <location>
        <begin position="171"/>
        <end position="180"/>
    </location>
</feature>
<dbReference type="Proteomes" id="UP000242188">
    <property type="component" value="Unassembled WGS sequence"/>
</dbReference>
<organism evidence="2 3">
    <name type="scientific">Mizuhopecten yessoensis</name>
    <name type="common">Japanese scallop</name>
    <name type="synonym">Patinopecten yessoensis</name>
    <dbReference type="NCBI Taxonomy" id="6573"/>
    <lineage>
        <taxon>Eukaryota</taxon>
        <taxon>Metazoa</taxon>
        <taxon>Spiralia</taxon>
        <taxon>Lophotrochozoa</taxon>
        <taxon>Mollusca</taxon>
        <taxon>Bivalvia</taxon>
        <taxon>Autobranchia</taxon>
        <taxon>Pteriomorphia</taxon>
        <taxon>Pectinida</taxon>
        <taxon>Pectinoidea</taxon>
        <taxon>Pectinidae</taxon>
        <taxon>Mizuhopecten</taxon>
    </lineage>
</organism>
<name>A0A210QM81_MIZYE</name>
<dbReference type="PANTHER" id="PTHR34833">
    <property type="entry name" value="GENE, 17359-RELATED"/>
    <property type="match status" value="1"/>
</dbReference>
<dbReference type="Pfam" id="PF15123">
    <property type="entry name" value="DUF4562"/>
    <property type="match status" value="1"/>
</dbReference>
<sequence>MATKVSCADNQDQRDIYNIIDSNKPWTGRMLFTGPDANRDHRVTVDQEHRHIGIGTMSGEGTGEADYIWRAGARTPHPRPRSRMVGEVGWGVPGMTDWKMPRSGRQVVLGEFRQECEDRYSHHYQNPWYPGPRDDVTPGSDASLVMNVYRPRTTPGNTRAGSSRPRPLNSPHRQTPAATTVNDGRASYNILKVSHTGIEPLLLSR</sequence>
<evidence type="ECO:0000313" key="3">
    <source>
        <dbReference type="Proteomes" id="UP000242188"/>
    </source>
</evidence>
<dbReference type="OrthoDB" id="6140842at2759"/>
<keyword evidence="3" id="KW-1185">Reference proteome</keyword>
<gene>
    <name evidence="2" type="ORF">KP79_PYT05759</name>
</gene>
<dbReference type="PANTHER" id="PTHR34833:SF1">
    <property type="entry name" value="GENE, 17359-RELATED"/>
    <property type="match status" value="1"/>
</dbReference>
<evidence type="ECO:0000256" key="1">
    <source>
        <dbReference type="SAM" id="MobiDB-lite"/>
    </source>
</evidence>
<feature type="region of interest" description="Disordered" evidence="1">
    <location>
        <begin position="150"/>
        <end position="180"/>
    </location>
</feature>
<dbReference type="EMBL" id="NEDP02002932">
    <property type="protein sequence ID" value="OWF49846.1"/>
    <property type="molecule type" value="Genomic_DNA"/>
</dbReference>
<dbReference type="InterPro" id="IPR027814">
    <property type="entry name" value="DUF4562"/>
</dbReference>
<dbReference type="AlphaFoldDB" id="A0A210QM81"/>
<accession>A0A210QM81</accession>
<reference evidence="2 3" key="1">
    <citation type="journal article" date="2017" name="Nat. Ecol. Evol.">
        <title>Scallop genome provides insights into evolution of bilaterian karyotype and development.</title>
        <authorList>
            <person name="Wang S."/>
            <person name="Zhang J."/>
            <person name="Jiao W."/>
            <person name="Li J."/>
            <person name="Xun X."/>
            <person name="Sun Y."/>
            <person name="Guo X."/>
            <person name="Huan P."/>
            <person name="Dong B."/>
            <person name="Zhang L."/>
            <person name="Hu X."/>
            <person name="Sun X."/>
            <person name="Wang J."/>
            <person name="Zhao C."/>
            <person name="Wang Y."/>
            <person name="Wang D."/>
            <person name="Huang X."/>
            <person name="Wang R."/>
            <person name="Lv J."/>
            <person name="Li Y."/>
            <person name="Zhang Z."/>
            <person name="Liu B."/>
            <person name="Lu W."/>
            <person name="Hui Y."/>
            <person name="Liang J."/>
            <person name="Zhou Z."/>
            <person name="Hou R."/>
            <person name="Li X."/>
            <person name="Liu Y."/>
            <person name="Li H."/>
            <person name="Ning X."/>
            <person name="Lin Y."/>
            <person name="Zhao L."/>
            <person name="Xing Q."/>
            <person name="Dou J."/>
            <person name="Li Y."/>
            <person name="Mao J."/>
            <person name="Guo H."/>
            <person name="Dou H."/>
            <person name="Li T."/>
            <person name="Mu C."/>
            <person name="Jiang W."/>
            <person name="Fu Q."/>
            <person name="Fu X."/>
            <person name="Miao Y."/>
            <person name="Liu J."/>
            <person name="Yu Q."/>
            <person name="Li R."/>
            <person name="Liao H."/>
            <person name="Li X."/>
            <person name="Kong Y."/>
            <person name="Jiang Z."/>
            <person name="Chourrout D."/>
            <person name="Li R."/>
            <person name="Bao Z."/>
        </authorList>
    </citation>
    <scope>NUCLEOTIDE SEQUENCE [LARGE SCALE GENOMIC DNA]</scope>
    <source>
        <strain evidence="2 3">PY_sf001</strain>
    </source>
</reference>
<protein>
    <submittedName>
        <fullName evidence="2">Uncharacterized protein</fullName>
    </submittedName>
</protein>
<evidence type="ECO:0000313" key="2">
    <source>
        <dbReference type="EMBL" id="OWF49846.1"/>
    </source>
</evidence>
<comment type="caution">
    <text evidence="2">The sequence shown here is derived from an EMBL/GenBank/DDBJ whole genome shotgun (WGS) entry which is preliminary data.</text>
</comment>